<reference evidence="3" key="1">
    <citation type="journal article" date="2019" name="Int. J. Syst. Evol. Microbiol.">
        <title>The Global Catalogue of Microorganisms (GCM) 10K type strain sequencing project: providing services to taxonomists for standard genome sequencing and annotation.</title>
        <authorList>
            <consortium name="The Broad Institute Genomics Platform"/>
            <consortium name="The Broad Institute Genome Sequencing Center for Infectious Disease"/>
            <person name="Wu L."/>
            <person name="Ma J."/>
        </authorList>
    </citation>
    <scope>NUCLEOTIDE SEQUENCE [LARGE SCALE GENOMIC DNA]</scope>
    <source>
        <strain evidence="3">XZYJ18</strain>
    </source>
</reference>
<dbReference type="PANTHER" id="PTHR43433:SF5">
    <property type="entry name" value="AB HYDROLASE-1 DOMAIN-CONTAINING PROTEIN"/>
    <property type="match status" value="1"/>
</dbReference>
<dbReference type="InterPro" id="IPR029058">
    <property type="entry name" value="AB_hydrolase_fold"/>
</dbReference>
<dbReference type="GO" id="GO:0016787">
    <property type="term" value="F:hydrolase activity"/>
    <property type="evidence" value="ECO:0007669"/>
    <property type="project" value="UniProtKB-KW"/>
</dbReference>
<dbReference type="Pfam" id="PF00561">
    <property type="entry name" value="Abhydrolase_1"/>
    <property type="match status" value="1"/>
</dbReference>
<dbReference type="PRINTS" id="PR00111">
    <property type="entry name" value="ABHYDROLASE"/>
</dbReference>
<dbReference type="EMBL" id="JBHSFQ010000032">
    <property type="protein sequence ID" value="MFC4565096.1"/>
    <property type="molecule type" value="Genomic_DNA"/>
</dbReference>
<dbReference type="InterPro" id="IPR000073">
    <property type="entry name" value="AB_hydrolase_1"/>
</dbReference>
<keyword evidence="3" id="KW-1185">Reference proteome</keyword>
<name>A0ABV9E1S8_9ACTN</name>
<comment type="caution">
    <text evidence="2">The sequence shown here is derived from an EMBL/GenBank/DDBJ whole genome shotgun (WGS) entry which is preliminary data.</text>
</comment>
<evidence type="ECO:0000259" key="1">
    <source>
        <dbReference type="Pfam" id="PF00561"/>
    </source>
</evidence>
<dbReference type="InterPro" id="IPR050471">
    <property type="entry name" value="AB_hydrolase"/>
</dbReference>
<dbReference type="Proteomes" id="UP001595923">
    <property type="component" value="Unassembled WGS sequence"/>
</dbReference>
<dbReference type="Gene3D" id="3.40.50.1820">
    <property type="entry name" value="alpha/beta hydrolase"/>
    <property type="match status" value="1"/>
</dbReference>
<proteinExistence type="predicted"/>
<evidence type="ECO:0000313" key="2">
    <source>
        <dbReference type="EMBL" id="MFC4565096.1"/>
    </source>
</evidence>
<feature type="domain" description="AB hydrolase-1" evidence="1">
    <location>
        <begin position="26"/>
        <end position="241"/>
    </location>
</feature>
<keyword evidence="2" id="KW-0378">Hydrolase</keyword>
<dbReference type="PANTHER" id="PTHR43433">
    <property type="entry name" value="HYDROLASE, ALPHA/BETA FOLD FAMILY PROTEIN"/>
    <property type="match status" value="1"/>
</dbReference>
<dbReference type="SUPFAM" id="SSF53474">
    <property type="entry name" value="alpha/beta-Hydrolases"/>
    <property type="match status" value="1"/>
</dbReference>
<sequence>MAVVPLQYRIDGPGNARAVLLLPPPGAKWSVWEPQMPELTRSMRVLRVNLRGHGASPAPGGPYTVDEMGADLVALLDACGLDRVSVVGCGFGGALATWLAATIPGRIRRLAYIACAAGTPRTFDSGALADRVRRDGMPAVSEQVTAPWFTPAFAERRPDVVRRLAEEFEGVSAEGYAGYCAAITGLDQRRVLAAVRAPALVVSAAHDPLLPPGHGRRLANAIAGARFEVVPGAAHLAGIERSDRVNELLMEHVAR</sequence>
<protein>
    <submittedName>
        <fullName evidence="2">Alpha/beta fold hydrolase</fullName>
    </submittedName>
</protein>
<accession>A0ABV9E1S8</accession>
<organism evidence="2 3">
    <name type="scientific">Nocardiopsis mangrovi</name>
    <dbReference type="NCBI Taxonomy" id="1179818"/>
    <lineage>
        <taxon>Bacteria</taxon>
        <taxon>Bacillati</taxon>
        <taxon>Actinomycetota</taxon>
        <taxon>Actinomycetes</taxon>
        <taxon>Streptosporangiales</taxon>
        <taxon>Nocardiopsidaceae</taxon>
        <taxon>Nocardiopsis</taxon>
    </lineage>
</organism>
<gene>
    <name evidence="2" type="ORF">ACFO4E_24840</name>
</gene>
<dbReference type="RefSeq" id="WP_378578763.1">
    <property type="nucleotide sequence ID" value="NZ_JBHSFQ010000032.1"/>
</dbReference>
<evidence type="ECO:0000313" key="3">
    <source>
        <dbReference type="Proteomes" id="UP001595923"/>
    </source>
</evidence>